<gene>
    <name evidence="2" type="ORF">G3R48_12435</name>
</gene>
<evidence type="ECO:0000256" key="1">
    <source>
        <dbReference type="SAM" id="Phobius"/>
    </source>
</evidence>
<evidence type="ECO:0000313" key="2">
    <source>
        <dbReference type="EMBL" id="MBR9728785.1"/>
    </source>
</evidence>
<dbReference type="PANTHER" id="PTHR43471:SF1">
    <property type="entry name" value="ABC TRANSPORTER PERMEASE PROTEIN NOSY-RELATED"/>
    <property type="match status" value="1"/>
</dbReference>
<dbReference type="Pfam" id="PF12679">
    <property type="entry name" value="ABC2_membrane_2"/>
    <property type="match status" value="1"/>
</dbReference>
<keyword evidence="1" id="KW-0812">Transmembrane</keyword>
<reference evidence="2 3" key="1">
    <citation type="submission" date="2020-02" db="EMBL/GenBank/DDBJ databases">
        <title>Shewanella WXL01 sp. nov., a marine bacterium isolated from green algae in Luhuitou Fringing Reef (Northern South China Sea).</title>
        <authorList>
            <person name="Wang X."/>
        </authorList>
    </citation>
    <scope>NUCLEOTIDE SEQUENCE [LARGE SCALE GENOMIC DNA]</scope>
    <source>
        <strain evidence="2 3">MCCC 1A01895</strain>
    </source>
</reference>
<feature type="transmembrane region" description="Helical" evidence="1">
    <location>
        <begin position="60"/>
        <end position="81"/>
    </location>
</feature>
<keyword evidence="3" id="KW-1185">Reference proteome</keyword>
<comment type="caution">
    <text evidence="2">The sequence shown here is derived from an EMBL/GenBank/DDBJ whole genome shotgun (WGS) entry which is preliminary data.</text>
</comment>
<feature type="transmembrane region" description="Helical" evidence="1">
    <location>
        <begin position="148"/>
        <end position="170"/>
    </location>
</feature>
<protein>
    <submittedName>
        <fullName evidence="2">ABC transporter permease subunit</fullName>
    </submittedName>
</protein>
<proteinExistence type="predicted"/>
<feature type="transmembrane region" description="Helical" evidence="1">
    <location>
        <begin position="111"/>
        <end position="136"/>
    </location>
</feature>
<name>A0ABS5I5X8_9GAMM</name>
<keyword evidence="1" id="KW-1133">Transmembrane helix</keyword>
<evidence type="ECO:0000313" key="3">
    <source>
        <dbReference type="Proteomes" id="UP000811844"/>
    </source>
</evidence>
<organism evidence="2 3">
    <name type="scientific">Shewanella intestini</name>
    <dbReference type="NCBI Taxonomy" id="2017544"/>
    <lineage>
        <taxon>Bacteria</taxon>
        <taxon>Pseudomonadati</taxon>
        <taxon>Pseudomonadota</taxon>
        <taxon>Gammaproteobacteria</taxon>
        <taxon>Alteromonadales</taxon>
        <taxon>Shewanellaceae</taxon>
        <taxon>Shewanella</taxon>
    </lineage>
</organism>
<dbReference type="EMBL" id="JAAIKR010000012">
    <property type="protein sequence ID" value="MBR9728785.1"/>
    <property type="molecule type" value="Genomic_DNA"/>
</dbReference>
<keyword evidence="1" id="KW-0472">Membrane</keyword>
<sequence length="278" mass="30655">MNSRISTSPIVIVANKELRDSLRNRWVLFMGSLFLLLSLSITFAGSAVRGEFVLPALTQLMSNLSTVSVFIIPLAAILLSYDSFIGEQESGTLLLLLTYPISRTQILIGKLIGHSVVMMITISCSFGLTAILLYFVSGKYDAIELLNAFVVFITSSYLLAAYFIVLGYIVSLSVTEKAKAVAGLLFLWFLFVLVYDLLFLAILVADFSFVGERVTHVLIALNPTDLYRAINVINLDDTNASVFFVNDVTLNKGVMYLVTAAWVGCLTAVSLKIFKYKH</sequence>
<feature type="transmembrane region" description="Helical" evidence="1">
    <location>
        <begin position="182"/>
        <end position="205"/>
    </location>
</feature>
<feature type="transmembrane region" description="Helical" evidence="1">
    <location>
        <begin position="254"/>
        <end position="274"/>
    </location>
</feature>
<feature type="transmembrane region" description="Helical" evidence="1">
    <location>
        <begin position="26"/>
        <end position="48"/>
    </location>
</feature>
<dbReference type="RefSeq" id="WP_153665079.1">
    <property type="nucleotide sequence ID" value="NZ_JAAIKR010000012.1"/>
</dbReference>
<dbReference type="Proteomes" id="UP000811844">
    <property type="component" value="Unassembled WGS sequence"/>
</dbReference>
<dbReference type="PANTHER" id="PTHR43471">
    <property type="entry name" value="ABC TRANSPORTER PERMEASE"/>
    <property type="match status" value="1"/>
</dbReference>
<accession>A0ABS5I5X8</accession>